<dbReference type="NCBIfam" id="TIGR01451">
    <property type="entry name" value="B_ant_repeat"/>
    <property type="match status" value="1"/>
</dbReference>
<dbReference type="Gene3D" id="2.60.40.10">
    <property type="entry name" value="Immunoglobulins"/>
    <property type="match status" value="7"/>
</dbReference>
<dbReference type="SUPFAM" id="SSF49313">
    <property type="entry name" value="Cadherin-like"/>
    <property type="match status" value="6"/>
</dbReference>
<feature type="compositionally biased region" description="Polar residues" evidence="1">
    <location>
        <begin position="955"/>
        <end position="967"/>
    </location>
</feature>
<evidence type="ECO:0000256" key="1">
    <source>
        <dbReference type="SAM" id="MobiDB-lite"/>
    </source>
</evidence>
<dbReference type="InterPro" id="IPR013783">
    <property type="entry name" value="Ig-like_fold"/>
</dbReference>
<dbReference type="GO" id="GO:0005085">
    <property type="term" value="F:guanyl-nucleotide exchange factor activity"/>
    <property type="evidence" value="ECO:0007669"/>
    <property type="project" value="TreeGrafter"/>
</dbReference>
<name>A0A3Q9UYZ7_9MICO</name>
<dbReference type="PROSITE" id="PS50012">
    <property type="entry name" value="RCC1_3"/>
    <property type="match status" value="4"/>
</dbReference>
<reference evidence="3 4" key="1">
    <citation type="submission" date="2018-03" db="EMBL/GenBank/DDBJ databases">
        <title>Bacteriophage NCPPB3778 and a type I-E CRISPR drive the evolution of the US Biological Select Agent, Rathayibacter toxicus.</title>
        <authorList>
            <person name="Davis E.W.II."/>
            <person name="Tabima J.F."/>
            <person name="Weisberg A.J."/>
            <person name="Dantas Lopes L."/>
            <person name="Wiseman M.S."/>
            <person name="Wiseman M.S."/>
            <person name="Pupko T."/>
            <person name="Belcher M.S."/>
            <person name="Sechler A.J."/>
            <person name="Tancos M.A."/>
            <person name="Schroeder B.K."/>
            <person name="Murray T.D."/>
            <person name="Luster D.G."/>
            <person name="Schneider W.L."/>
            <person name="Rogers E."/>
            <person name="Andreote F.D."/>
            <person name="Grunwald N.J."/>
            <person name="Putnam M.L."/>
            <person name="Chang J.H."/>
        </authorList>
    </citation>
    <scope>NUCLEOTIDE SEQUENCE [LARGE SCALE GENOMIC DNA]</scope>
    <source>
        <strain evidence="3 4">DSM 15932</strain>
    </source>
</reference>
<organism evidence="3 4">
    <name type="scientific">Rathayibacter festucae DSM 15932</name>
    <dbReference type="NCBI Taxonomy" id="1328866"/>
    <lineage>
        <taxon>Bacteria</taxon>
        <taxon>Bacillati</taxon>
        <taxon>Actinomycetota</taxon>
        <taxon>Actinomycetes</taxon>
        <taxon>Micrococcales</taxon>
        <taxon>Microbacteriaceae</taxon>
        <taxon>Rathayibacter</taxon>
    </lineage>
</organism>
<dbReference type="Pfam" id="PF01345">
    <property type="entry name" value="DUF11"/>
    <property type="match status" value="1"/>
</dbReference>
<feature type="region of interest" description="Disordered" evidence="1">
    <location>
        <begin position="1"/>
        <end position="22"/>
    </location>
</feature>
<protein>
    <recommendedName>
        <fullName evidence="2">DUF11 domain-containing protein</fullName>
    </recommendedName>
</protein>
<dbReference type="GO" id="GO:0005975">
    <property type="term" value="P:carbohydrate metabolic process"/>
    <property type="evidence" value="ECO:0007669"/>
    <property type="project" value="UniProtKB-ARBA"/>
</dbReference>
<proteinExistence type="predicted"/>
<dbReference type="InterPro" id="IPR051553">
    <property type="entry name" value="Ran_GTPase-activating"/>
</dbReference>
<dbReference type="PANTHER" id="PTHR45982">
    <property type="entry name" value="REGULATOR OF CHROMOSOME CONDENSATION"/>
    <property type="match status" value="1"/>
</dbReference>
<dbReference type="InterPro" id="IPR000408">
    <property type="entry name" value="Reg_chr_condens"/>
</dbReference>
<accession>A0A3Q9UYZ7</accession>
<dbReference type="GO" id="GO:0005509">
    <property type="term" value="F:calcium ion binding"/>
    <property type="evidence" value="ECO:0007669"/>
    <property type="project" value="InterPro"/>
</dbReference>
<dbReference type="InterPro" id="IPR009091">
    <property type="entry name" value="RCC1/BLIP-II"/>
</dbReference>
<dbReference type="InterPro" id="IPR015919">
    <property type="entry name" value="Cadherin-like_sf"/>
</dbReference>
<dbReference type="Proteomes" id="UP000285317">
    <property type="component" value="Chromosome"/>
</dbReference>
<dbReference type="PANTHER" id="PTHR45982:SF1">
    <property type="entry name" value="REGULATOR OF CHROMOSOME CONDENSATION"/>
    <property type="match status" value="1"/>
</dbReference>
<gene>
    <name evidence="3" type="ORF">C1I64_07150</name>
</gene>
<dbReference type="AlphaFoldDB" id="A0A3Q9UYZ7"/>
<evidence type="ECO:0000313" key="4">
    <source>
        <dbReference type="Proteomes" id="UP000285317"/>
    </source>
</evidence>
<dbReference type="Gene3D" id="2.130.10.30">
    <property type="entry name" value="Regulator of chromosome condensation 1/beta-lactamase-inhibitor protein II"/>
    <property type="match status" value="1"/>
</dbReference>
<dbReference type="KEGG" id="rfs:C1I64_07150"/>
<feature type="domain" description="DUF11" evidence="2">
    <location>
        <begin position="852"/>
        <end position="963"/>
    </location>
</feature>
<dbReference type="InterPro" id="IPR001434">
    <property type="entry name" value="OmcB-like_DUF11"/>
</dbReference>
<evidence type="ECO:0000259" key="2">
    <source>
        <dbReference type="Pfam" id="PF01345"/>
    </source>
</evidence>
<dbReference type="PROSITE" id="PS00626">
    <property type="entry name" value="RCC1_2"/>
    <property type="match status" value="2"/>
</dbReference>
<dbReference type="InterPro" id="IPR047589">
    <property type="entry name" value="DUF11_rpt"/>
</dbReference>
<evidence type="ECO:0000313" key="3">
    <source>
        <dbReference type="EMBL" id="AZZ51846.1"/>
    </source>
</evidence>
<dbReference type="GO" id="GO:0016020">
    <property type="term" value="C:membrane"/>
    <property type="evidence" value="ECO:0007669"/>
    <property type="project" value="InterPro"/>
</dbReference>
<sequence>MRSETARPITPPPAADPGLASAHPPRRRLVALIAALGLLIGTAAPLLGAVSPAAAAPPTAGVQVWGGDTGGQSAVPADAGDIVAVDAGDRQTLGLRRDGTVVAWGADDGSGAASVPKGLSGVVAVAAGTGHSLALKRDGTVVAWGSPGYQATTVPQGLSDVTAIAAGSSFSLALRGDGTVVAWGANTFGESTVPQGLSGVTAIATGLVHSLAVKSDGTVVGWGDDSRGQSTPPAGLTGVVAVSAGYLHSMALKSDGTVVTWGNEPDHAVPAGLKDVVAISAGWYHDVALKRDGSVVNWGQGFWGQLAVPSDLTGVTAVATGSEHTVTVRALPAFLADAPPSSALIGAPFSYTFATSGYATFTVTSGALPGGLSLTPAGVLAGTPTTAGRSTFTVTARNAFGATEGTAHSIVVQGASAATVSGDAPDGTVGVAYSAAYTVAGTPAPTVTAQAGTLPPGLALDASGRLSGTPTSAGTYPFTVRVSNASGEAAVADTVVIDPEPAAPSISGDAPGGKVDVAYDFRYTVAGTPTPAVSLDSGALPPGLTLDGTGLLSGTPTSAGTSSFVVLASSSGGSAKVASTVTVVPGTSAAGITGDVPAGVVGSAYDFTYSVSGSPAPTVTLAAGALPPGLRLDGATGRLSGTPTTAGTYSFSVQATNSDGWQLLSSTLVVSAATAAPGLSGQVRAGTVGAAYDFAYTVTGSPAPTVTLQSGALPPGLALDPAGRLTGTPTTAGSFPFTAAATSSAGSATVSSVLVVAPAAVAPAVSGGVAAGIVGSAYDFTYTVTGTPAPTVSLKSGALPPGLALAPSGRLSGTPTTAGTFTFEVVATSSAGSATASSTLTVSPQRVTSKADLRVDLSAPSSAVKGRTFALTVVATNAGPAASSSVFIKVILPPNVQFVSATGTYTRVGNLVIFSRSSLANGRSATEKITVRATTAGRGTALASTFSLRTPDPSVRSNTDTAATTVR</sequence>
<dbReference type="GO" id="GO:0005737">
    <property type="term" value="C:cytoplasm"/>
    <property type="evidence" value="ECO:0007669"/>
    <property type="project" value="TreeGrafter"/>
</dbReference>
<dbReference type="Pfam" id="PF05345">
    <property type="entry name" value="He_PIG"/>
    <property type="match status" value="6"/>
</dbReference>
<dbReference type="EMBL" id="CP028137">
    <property type="protein sequence ID" value="AZZ51846.1"/>
    <property type="molecule type" value="Genomic_DNA"/>
</dbReference>
<feature type="region of interest" description="Disordered" evidence="1">
    <location>
        <begin position="948"/>
        <end position="967"/>
    </location>
</feature>
<dbReference type="Pfam" id="PF13540">
    <property type="entry name" value="RCC1_2"/>
    <property type="match status" value="4"/>
</dbReference>
<dbReference type="SUPFAM" id="SSF50985">
    <property type="entry name" value="RCC1/BLIP-II"/>
    <property type="match status" value="1"/>
</dbReference>